<protein>
    <submittedName>
        <fullName evidence="1">Uncharacterized protein</fullName>
    </submittedName>
</protein>
<evidence type="ECO:0000313" key="1">
    <source>
        <dbReference type="EMBL" id="OCF48513.1"/>
    </source>
</evidence>
<name>A0A1B9HYZ9_9TREE</name>
<proteinExistence type="predicted"/>
<dbReference type="Gene3D" id="3.40.50.10860">
    <property type="entry name" value="Leucine Dehydrogenase, chain A, domain 1"/>
    <property type="match status" value="1"/>
</dbReference>
<dbReference type="SUPFAM" id="SSF53223">
    <property type="entry name" value="Aminoacid dehydrogenase-like, N-terminal domain"/>
    <property type="match status" value="1"/>
</dbReference>
<accession>A0A1B9HYZ9</accession>
<organism evidence="1">
    <name type="scientific">Kwoniella pini CBS 10737</name>
    <dbReference type="NCBI Taxonomy" id="1296096"/>
    <lineage>
        <taxon>Eukaryota</taxon>
        <taxon>Fungi</taxon>
        <taxon>Dikarya</taxon>
        <taxon>Basidiomycota</taxon>
        <taxon>Agaricomycotina</taxon>
        <taxon>Tremellomycetes</taxon>
        <taxon>Tremellales</taxon>
        <taxon>Cryptococcaceae</taxon>
        <taxon>Kwoniella</taxon>
    </lineage>
</organism>
<dbReference type="EMBL" id="KI894013">
    <property type="protein sequence ID" value="OCF48513.1"/>
    <property type="molecule type" value="Genomic_DNA"/>
</dbReference>
<sequence length="108" mass="11853">MSSSTSNSKEELIPQGILITANKVHTSFKTELLTTIGNSEKFNKKSPYLIGILSTKKEDAKIYSEFTKKACEQIGINFEIRLVGEAREGLDGKGIGIDVEEAILEIGF</sequence>
<dbReference type="OrthoDB" id="41403at2759"/>
<gene>
    <name evidence="1" type="ORF">I206_05292</name>
</gene>
<reference evidence="1" key="1">
    <citation type="submission" date="2013-07" db="EMBL/GenBank/DDBJ databases">
        <title>The Genome Sequence of Cryptococcus pinus CBS10737.</title>
        <authorList>
            <consortium name="The Broad Institute Genome Sequencing Platform"/>
            <person name="Cuomo C."/>
            <person name="Litvintseva A."/>
            <person name="Chen Y."/>
            <person name="Heitman J."/>
            <person name="Sun S."/>
            <person name="Springer D."/>
            <person name="Dromer F."/>
            <person name="Young S.K."/>
            <person name="Zeng Q."/>
            <person name="Gargeya S."/>
            <person name="Fitzgerald M."/>
            <person name="Abouelleil A."/>
            <person name="Alvarado L."/>
            <person name="Berlin A.M."/>
            <person name="Chapman S.B."/>
            <person name="Dewar J."/>
            <person name="Goldberg J."/>
            <person name="Griggs A."/>
            <person name="Gujja S."/>
            <person name="Hansen M."/>
            <person name="Howarth C."/>
            <person name="Imamovic A."/>
            <person name="Larimer J."/>
            <person name="McCowan C."/>
            <person name="Murphy C."/>
            <person name="Pearson M."/>
            <person name="Priest M."/>
            <person name="Roberts A."/>
            <person name="Saif S."/>
            <person name="Shea T."/>
            <person name="Sykes S."/>
            <person name="Wortman J."/>
            <person name="Nusbaum C."/>
            <person name="Birren B."/>
        </authorList>
    </citation>
    <scope>NUCLEOTIDE SEQUENCE [LARGE SCALE GENOMIC DNA]</scope>
    <source>
        <strain evidence="1">CBS 10737</strain>
    </source>
</reference>
<dbReference type="STRING" id="1296096.A0A1B9HYZ9"/>
<dbReference type="InterPro" id="IPR046346">
    <property type="entry name" value="Aminoacid_DH-like_N_sf"/>
</dbReference>
<reference evidence="1" key="2">
    <citation type="submission" date="2016-07" db="EMBL/GenBank/DDBJ databases">
        <title>Evolution of pathogenesis and genome organization in the Tremellales.</title>
        <authorList>
            <person name="Cuomo C."/>
            <person name="Litvintseva A."/>
            <person name="Heitman J."/>
            <person name="Chen Y."/>
            <person name="Sun S."/>
            <person name="Springer D."/>
            <person name="Dromer F."/>
            <person name="Young S."/>
            <person name="Zeng Q."/>
            <person name="Chapman S."/>
            <person name="Gujja S."/>
            <person name="Saif S."/>
            <person name="Birren B."/>
        </authorList>
    </citation>
    <scope>NUCLEOTIDE SEQUENCE</scope>
    <source>
        <strain evidence="1">CBS 10737</strain>
    </source>
</reference>
<dbReference type="AlphaFoldDB" id="A0A1B9HYZ9"/>